<proteinExistence type="predicted"/>
<organism evidence="1 2">
    <name type="scientific">Stutzerimonas stutzeri</name>
    <name type="common">Pseudomonas stutzeri</name>
    <dbReference type="NCBI Taxonomy" id="316"/>
    <lineage>
        <taxon>Bacteria</taxon>
        <taxon>Pseudomonadati</taxon>
        <taxon>Pseudomonadota</taxon>
        <taxon>Gammaproteobacteria</taxon>
        <taxon>Pseudomonadales</taxon>
        <taxon>Pseudomonadaceae</taxon>
        <taxon>Stutzerimonas</taxon>
    </lineage>
</organism>
<evidence type="ECO:0000313" key="1">
    <source>
        <dbReference type="EMBL" id="PNG05209.1"/>
    </source>
</evidence>
<dbReference type="InterPro" id="IPR010732">
    <property type="entry name" value="T6SS_TssG-like"/>
</dbReference>
<dbReference type="NCBIfam" id="TIGR03347">
    <property type="entry name" value="VI_chp_1"/>
    <property type="match status" value="1"/>
</dbReference>
<dbReference type="Proteomes" id="UP000236023">
    <property type="component" value="Unassembled WGS sequence"/>
</dbReference>
<dbReference type="PANTHER" id="PTHR35564">
    <property type="match status" value="1"/>
</dbReference>
<dbReference type="PANTHER" id="PTHR35564:SF3">
    <property type="entry name" value="TYPE VI SECRETION SYSTEM BASEPLATE SUBUNIT TSSG"/>
    <property type="match status" value="1"/>
</dbReference>
<reference evidence="1 2" key="1">
    <citation type="submission" date="2018-01" db="EMBL/GenBank/DDBJ databases">
        <title>Denitrification phenotypes of diverse strains of Pseudomonas stutzeri.</title>
        <authorList>
            <person name="Milligan D.A."/>
            <person name="Bergaust L."/>
            <person name="Bakken L.R."/>
            <person name="Frostegard A."/>
        </authorList>
    </citation>
    <scope>NUCLEOTIDE SEQUENCE [LARGE SCALE GENOMIC DNA]</scope>
    <source>
        <strain evidence="1 2">24a75</strain>
    </source>
</reference>
<dbReference type="Pfam" id="PF06996">
    <property type="entry name" value="T6SS_TssG"/>
    <property type="match status" value="1"/>
</dbReference>
<sequence>MDTAHGAATAALKPLYHGIREYSLFQGVLLVLDRLRELNGEPDEGLNDEMLYERLEFQANPSLGFPGSDIDRVQFFQEHGEWRARLRINLVGLFGAGSPLPAFYGEQALGDSEEGNPTRDFLDLFNDRLQRLILPIWRKYRYRARFASGAHDPFSEQLFALVGLSGEAIRSAPELNWKRLLPYLGLLSLRAHSAALIESVLRYYFKHAELNIEQCLERQVEILAEQRNRLGLANSQLGESLVLGERVRDRGGKFRIHIRRLDWTRFHEFLPIGSGYQPLCALVRFTLRDPLDYDLRLELRPEEIRELRIGADNPCRLGWTSWLGQARADGLVTLGSSMASATAATVAAPSTDH</sequence>
<comment type="caution">
    <text evidence="1">The sequence shown here is derived from an EMBL/GenBank/DDBJ whole genome shotgun (WGS) entry which is preliminary data.</text>
</comment>
<dbReference type="AlphaFoldDB" id="A0A2N8SRX1"/>
<name>A0A2N8SRX1_STUST</name>
<dbReference type="RefSeq" id="WP_102895687.1">
    <property type="nucleotide sequence ID" value="NZ_JAMOHU010000046.1"/>
</dbReference>
<protein>
    <submittedName>
        <fullName evidence="1">Type VI secretion system baseplate subunit TssG</fullName>
    </submittedName>
</protein>
<evidence type="ECO:0000313" key="2">
    <source>
        <dbReference type="Proteomes" id="UP000236023"/>
    </source>
</evidence>
<accession>A0A2N8SRX1</accession>
<gene>
    <name evidence="1" type="ORF">CXK94_20490</name>
</gene>
<dbReference type="EMBL" id="POUT01000017">
    <property type="protein sequence ID" value="PNG05209.1"/>
    <property type="molecule type" value="Genomic_DNA"/>
</dbReference>